<accession>X1R2D8</accession>
<name>X1R2D8_9ZZZZ</name>
<dbReference type="AlphaFoldDB" id="X1R2D8"/>
<dbReference type="EMBL" id="BARW01007666">
    <property type="protein sequence ID" value="GAI74708.1"/>
    <property type="molecule type" value="Genomic_DNA"/>
</dbReference>
<evidence type="ECO:0000313" key="1">
    <source>
        <dbReference type="EMBL" id="GAI74708.1"/>
    </source>
</evidence>
<sequence length="32" mass="3593">MKLTCPECGNEVERCPTCDVEFGDGDHIYCID</sequence>
<feature type="non-terminal residue" evidence="1">
    <location>
        <position position="32"/>
    </location>
</feature>
<proteinExistence type="predicted"/>
<reference evidence="1" key="1">
    <citation type="journal article" date="2014" name="Front. Microbiol.">
        <title>High frequency of phylogenetically diverse reductive dehalogenase-homologous genes in deep subseafloor sedimentary metagenomes.</title>
        <authorList>
            <person name="Kawai M."/>
            <person name="Futagami T."/>
            <person name="Toyoda A."/>
            <person name="Takaki Y."/>
            <person name="Nishi S."/>
            <person name="Hori S."/>
            <person name="Arai W."/>
            <person name="Tsubouchi T."/>
            <person name="Morono Y."/>
            <person name="Uchiyama I."/>
            <person name="Ito T."/>
            <person name="Fujiyama A."/>
            <person name="Inagaki F."/>
            <person name="Takami H."/>
        </authorList>
    </citation>
    <scope>NUCLEOTIDE SEQUENCE</scope>
    <source>
        <strain evidence="1">Expedition CK06-06</strain>
    </source>
</reference>
<gene>
    <name evidence="1" type="ORF">S12H4_15896</name>
</gene>
<protein>
    <submittedName>
        <fullName evidence="1">Uncharacterized protein</fullName>
    </submittedName>
</protein>
<comment type="caution">
    <text evidence="1">The sequence shown here is derived from an EMBL/GenBank/DDBJ whole genome shotgun (WGS) entry which is preliminary data.</text>
</comment>
<organism evidence="1">
    <name type="scientific">marine sediment metagenome</name>
    <dbReference type="NCBI Taxonomy" id="412755"/>
    <lineage>
        <taxon>unclassified sequences</taxon>
        <taxon>metagenomes</taxon>
        <taxon>ecological metagenomes</taxon>
    </lineage>
</organism>